<dbReference type="InterPro" id="IPR011990">
    <property type="entry name" value="TPR-like_helical_dom_sf"/>
</dbReference>
<proteinExistence type="predicted"/>
<evidence type="ECO:0000256" key="2">
    <source>
        <dbReference type="ARBA" id="ARBA00034247"/>
    </source>
</evidence>
<dbReference type="PANTHER" id="PTHR45138:SF9">
    <property type="entry name" value="DIGUANYLATE CYCLASE DGCM-RELATED"/>
    <property type="match status" value="1"/>
</dbReference>
<name>A0AAE9MV74_9SPIR</name>
<dbReference type="InterPro" id="IPR050469">
    <property type="entry name" value="Diguanylate_Cyclase"/>
</dbReference>
<dbReference type="SUPFAM" id="SSF55781">
    <property type="entry name" value="GAF domain-like"/>
    <property type="match status" value="1"/>
</dbReference>
<dbReference type="Gene3D" id="3.30.70.270">
    <property type="match status" value="1"/>
</dbReference>
<comment type="catalytic activity">
    <reaction evidence="2">
        <text>2 GTP = 3',3'-c-di-GMP + 2 diphosphate</text>
        <dbReference type="Rhea" id="RHEA:24898"/>
        <dbReference type="ChEBI" id="CHEBI:33019"/>
        <dbReference type="ChEBI" id="CHEBI:37565"/>
        <dbReference type="ChEBI" id="CHEBI:58805"/>
        <dbReference type="EC" id="2.7.7.65"/>
    </reaction>
</comment>
<dbReference type="SMART" id="SM00267">
    <property type="entry name" value="GGDEF"/>
    <property type="match status" value="1"/>
</dbReference>
<dbReference type="EC" id="2.7.7.65" evidence="1"/>
<dbReference type="Pfam" id="PF00990">
    <property type="entry name" value="GGDEF"/>
    <property type="match status" value="1"/>
</dbReference>
<dbReference type="SUPFAM" id="SSF48452">
    <property type="entry name" value="TPR-like"/>
    <property type="match status" value="1"/>
</dbReference>
<reference evidence="5" key="1">
    <citation type="submission" date="2019-04" db="EMBL/GenBank/DDBJ databases">
        <title>Whole genome sequencing of oral phylogroup 2 treponemes.</title>
        <authorList>
            <person name="Chan Y."/>
            <person name="Zeng H.H."/>
            <person name="Yu X.L."/>
            <person name="Leung W.K."/>
            <person name="Watt R.M."/>
        </authorList>
    </citation>
    <scope>NUCLEOTIDE SEQUENCE</scope>
    <source>
        <strain evidence="5">OMZ 835</strain>
    </source>
</reference>
<organism evidence="5 6">
    <name type="scientific">Treponema putidum</name>
    <dbReference type="NCBI Taxonomy" id="221027"/>
    <lineage>
        <taxon>Bacteria</taxon>
        <taxon>Pseudomonadati</taxon>
        <taxon>Spirochaetota</taxon>
        <taxon>Spirochaetia</taxon>
        <taxon>Spirochaetales</taxon>
        <taxon>Treponemataceae</taxon>
        <taxon>Treponema</taxon>
    </lineage>
</organism>
<evidence type="ECO:0000259" key="4">
    <source>
        <dbReference type="PROSITE" id="PS50887"/>
    </source>
</evidence>
<gene>
    <name evidence="5" type="ORF">E4N74_09475</name>
</gene>
<dbReference type="SUPFAM" id="SSF55073">
    <property type="entry name" value="Nucleotide cyclase"/>
    <property type="match status" value="1"/>
</dbReference>
<dbReference type="EMBL" id="CP038804">
    <property type="protein sequence ID" value="UTY34205.1"/>
    <property type="molecule type" value="Genomic_DNA"/>
</dbReference>
<evidence type="ECO:0000313" key="5">
    <source>
        <dbReference type="EMBL" id="UTY34205.1"/>
    </source>
</evidence>
<protein>
    <recommendedName>
        <fullName evidence="1">diguanylate cyclase</fullName>
        <ecNumber evidence="1">2.7.7.65</ecNumber>
    </recommendedName>
</protein>
<feature type="transmembrane region" description="Helical" evidence="3">
    <location>
        <begin position="312"/>
        <end position="335"/>
    </location>
</feature>
<dbReference type="Gene3D" id="3.30.450.40">
    <property type="match status" value="1"/>
</dbReference>
<evidence type="ECO:0000256" key="3">
    <source>
        <dbReference type="SAM" id="Phobius"/>
    </source>
</evidence>
<dbReference type="InterPro" id="IPR029787">
    <property type="entry name" value="Nucleotide_cyclase"/>
</dbReference>
<dbReference type="Gene3D" id="1.25.40.10">
    <property type="entry name" value="Tetratricopeptide repeat domain"/>
    <property type="match status" value="1"/>
</dbReference>
<dbReference type="InterPro" id="IPR019734">
    <property type="entry name" value="TPR_rpt"/>
</dbReference>
<keyword evidence="3" id="KW-1133">Transmembrane helix</keyword>
<keyword evidence="3" id="KW-0812">Transmembrane</keyword>
<dbReference type="CDD" id="cd01949">
    <property type="entry name" value="GGDEF"/>
    <property type="match status" value="1"/>
</dbReference>
<dbReference type="InterPro" id="IPR027417">
    <property type="entry name" value="P-loop_NTPase"/>
</dbReference>
<feature type="domain" description="GGDEF" evidence="4">
    <location>
        <begin position="1465"/>
        <end position="1596"/>
    </location>
</feature>
<dbReference type="Gene3D" id="3.40.50.300">
    <property type="entry name" value="P-loop containing nucleotide triphosphate hydrolases"/>
    <property type="match status" value="1"/>
</dbReference>
<dbReference type="InterPro" id="IPR043128">
    <property type="entry name" value="Rev_trsase/Diguanyl_cyclase"/>
</dbReference>
<dbReference type="SMART" id="SM00028">
    <property type="entry name" value="TPR"/>
    <property type="match status" value="4"/>
</dbReference>
<evidence type="ECO:0000313" key="6">
    <source>
        <dbReference type="Proteomes" id="UP001058682"/>
    </source>
</evidence>
<accession>A0AAE9MV74</accession>
<dbReference type="SUPFAM" id="SSF52540">
    <property type="entry name" value="P-loop containing nucleoside triphosphate hydrolases"/>
    <property type="match status" value="1"/>
</dbReference>
<dbReference type="InterPro" id="IPR029016">
    <property type="entry name" value="GAF-like_dom_sf"/>
</dbReference>
<dbReference type="NCBIfam" id="TIGR00254">
    <property type="entry name" value="GGDEF"/>
    <property type="match status" value="1"/>
</dbReference>
<dbReference type="InterPro" id="IPR000160">
    <property type="entry name" value="GGDEF_dom"/>
</dbReference>
<dbReference type="FunFam" id="3.30.70.270:FF:000001">
    <property type="entry name" value="Diguanylate cyclase domain protein"/>
    <property type="match status" value="1"/>
</dbReference>
<sequence length="1769" mass="204849">MKILNNRYRIIEELPMELKDNVRFIVKDLISDKGELLELRLIYASNLDKDFMKFIREKFTLINQLTETLHIKNYDFTRLESIDDKTVNEDIYLYTIEYIEKKEAAFDFLLDAKPEEMIEVFAAILKELNYLITYGIVYDNFDLNNIYVIRDKGRIFIRIKDIVTEKNLYSRQISFLKNSEIHTFTYNYDMLKTIILSLLLKRNIIKNDEKYFRELQQTKIHQLDNENEKHIYSCFFKIYDEINARKAKKEAYPLYEIISDINDNINADYNISTPISIEKNCQFPANREKEKKEIFSILFKQKKTSKAENKNIFITGAFGVGKTFFLYELYFLLLLEKIDVYYIPSLGDMNDIKFISCLMKNLFLKNSSIQKNYEKELNTIFDTLKSETEAKEDITRIRALKYKLINLITKLIIENTSSKSIVFIIDDIHLINEFITKSILYITIENSDKKNIMLIQSVNESLVNNNSNAKKLIKILSNQSPIKKINLQNLSEEETEILIRNTINVKNIPEVLLKKIYLNTSGNPLFINETLKELTISGELKKDNLTELCKLSANLSNPSIPIPISANIQLAVGKQIKELDKTELNFLKDLCIFKSSFKIQTLPEILNVTASTVKKYIPKFLDQNIIKKIAKQYVDEYVIVNKILQKTLYDELDYSYRMEIHKKIIQKMKKIKVFDIYEFIWHAEKAELFEEAVNYCIKYKNKIKKQCTHIAYIDIFEKIYLLVANDDNDKKLDILLTLAESYLESDDLIGCTKKLEQAENIIAKSNVNKIYAAKIYIIKATKEIQFNSSPEKIAKSLVLAEKSAAEANDTYIELSFDKVRIAFLQYKQNYTGAIEQAKKTILKRGNFKKFKLIKTKVLLDMANNLFYSRQYKDAEKTYLKTLKKAKKIGDTNIQDIIFNNLAIIQEDMYRNFDAAIAYYTKILENNNISGNEISEITALLNLGITYLHFFDYDNAYIFCDKAIKKIIQNSYNDKIFFAQIFLHGILLSMCMYDKTAELEMQIEKMLKNKNISKAPSHIDVFKQTRFVFYYVIGNFEAANDVQDKNIDLKNKFKDIEDAFLSLCINLNKIAQGKVNSTEELEDNLRKIISNPFFLDNIYLLFYELIYCLRKIIVFRCDIDFKNIVKMVLEIKCSSDYPLIKAPLLFLQAYLDPENSEKKLLEAQSLIENKYMLDINIDINIKLGLIYLKKNNINMAMINFVEAQKLIDIFLKKIPPKFRKNYFNAHHYGLPSLIIYDYINKDMKPDYIKFIDALSYERTKKLLLKNSIEKLKNNPAFILNIIAQTKQTTIFKNKSIDNIIEKFTDDFLQNIKILLSFTALNLLANSADVLITANEGKIKSLFNFGQNKTIEKIAQLIESSTYKPENIKTDGEILSHLVIPINYHSHKQTESTLTGYLVFISNKEINNFGNFGVSFCLSIENIFAFLIESYKVRQEAATDKLTSAITRKYTENALNNLLAVSKIKNTGLAILMYDLDKFKKINDTFGHQTGDTVLKAIAKTVLSILKKGQILGRVGGEEFLVLLPDTEEEQALIIAEKIRKQVAALNFDDPAVRITVSIGVAVFPKHGRTKKDLLSKVDQALYEAKNRGRNQTAVWKESLVPGKKKVDRLAGILTGNSLNDTKNILSFIDTASLIRRSIPKTKKLEICLEKIIDAVCADSGIFVYTVKKMTSKTIFKYKPVSKPKFPINKNFIAEVISEKKELCKIDWENISGKSEITGIPNWNSTILVPVILKGEIKAVIYLVVEIRKREFSTEDLNLVNMFASLIAPFF</sequence>
<dbReference type="PROSITE" id="PS50887">
    <property type="entry name" value="GGDEF"/>
    <property type="match status" value="1"/>
</dbReference>
<dbReference type="GO" id="GO:0052621">
    <property type="term" value="F:diguanylate cyclase activity"/>
    <property type="evidence" value="ECO:0007669"/>
    <property type="project" value="UniProtKB-EC"/>
</dbReference>
<evidence type="ECO:0000256" key="1">
    <source>
        <dbReference type="ARBA" id="ARBA00012528"/>
    </source>
</evidence>
<dbReference type="RefSeq" id="WP_255817271.1">
    <property type="nucleotide sequence ID" value="NZ_CP038804.1"/>
</dbReference>
<keyword evidence="3" id="KW-0472">Membrane</keyword>
<dbReference type="Proteomes" id="UP001058682">
    <property type="component" value="Chromosome"/>
</dbReference>
<dbReference type="PANTHER" id="PTHR45138">
    <property type="entry name" value="REGULATORY COMPONENTS OF SENSORY TRANSDUCTION SYSTEM"/>
    <property type="match status" value="1"/>
</dbReference>